<dbReference type="GO" id="GO:0005576">
    <property type="term" value="C:extracellular region"/>
    <property type="evidence" value="ECO:0007669"/>
    <property type="project" value="UniProtKB-SubCell"/>
</dbReference>
<dbReference type="Pfam" id="PF00188">
    <property type="entry name" value="CAP"/>
    <property type="match status" value="1"/>
</dbReference>
<dbReference type="SUPFAM" id="SSF55797">
    <property type="entry name" value="PR-1-like"/>
    <property type="match status" value="1"/>
</dbReference>
<name>A0A482W8D7_ASBVE</name>
<dbReference type="InterPro" id="IPR035940">
    <property type="entry name" value="CAP_sf"/>
</dbReference>
<dbReference type="OrthoDB" id="414826at2759"/>
<gene>
    <name evidence="4" type="ORF">BDFB_014165</name>
</gene>
<dbReference type="Gene3D" id="3.40.33.10">
    <property type="entry name" value="CAP"/>
    <property type="match status" value="1"/>
</dbReference>
<evidence type="ECO:0000256" key="1">
    <source>
        <dbReference type="ARBA" id="ARBA00004613"/>
    </source>
</evidence>
<comment type="subcellular location">
    <subcellularLocation>
        <location evidence="1">Secreted</location>
    </subcellularLocation>
</comment>
<dbReference type="CDD" id="cd05380">
    <property type="entry name" value="CAP_euk"/>
    <property type="match status" value="1"/>
</dbReference>
<reference evidence="4 5" key="1">
    <citation type="submission" date="2017-03" db="EMBL/GenBank/DDBJ databases">
        <title>Genome of the blue death feigning beetle - Asbolus verrucosus.</title>
        <authorList>
            <person name="Rider S.D."/>
        </authorList>
    </citation>
    <scope>NUCLEOTIDE SEQUENCE [LARGE SCALE GENOMIC DNA]</scope>
    <source>
        <strain evidence="4">Butters</strain>
        <tissue evidence="4">Head and leg muscle</tissue>
    </source>
</reference>
<feature type="non-terminal residue" evidence="4">
    <location>
        <position position="1"/>
    </location>
</feature>
<evidence type="ECO:0000256" key="2">
    <source>
        <dbReference type="ARBA" id="ARBA00022525"/>
    </source>
</evidence>
<keyword evidence="2" id="KW-0964">Secreted</keyword>
<evidence type="ECO:0000313" key="4">
    <source>
        <dbReference type="EMBL" id="RZC40863.1"/>
    </source>
</evidence>
<protein>
    <submittedName>
        <fullName evidence="4">CAP domain containing protein</fullName>
    </submittedName>
</protein>
<feature type="non-terminal residue" evidence="4">
    <location>
        <position position="85"/>
    </location>
</feature>
<keyword evidence="5" id="KW-1185">Reference proteome</keyword>
<dbReference type="AlphaFoldDB" id="A0A482W8D7"/>
<sequence length="85" mass="9401">NKLTTGDINTIVNKHNQLRSLIANGKVPGQPKGVNINYLKWDPSLAKEAQKIANTCNFQHVKLDGMLAKIWPNLPQLQIEAVQTG</sequence>
<comment type="caution">
    <text evidence="4">The sequence shown here is derived from an EMBL/GenBank/DDBJ whole genome shotgun (WGS) entry which is preliminary data.</text>
</comment>
<accession>A0A482W8D7</accession>
<organism evidence="4 5">
    <name type="scientific">Asbolus verrucosus</name>
    <name type="common">Desert ironclad beetle</name>
    <dbReference type="NCBI Taxonomy" id="1661398"/>
    <lineage>
        <taxon>Eukaryota</taxon>
        <taxon>Metazoa</taxon>
        <taxon>Ecdysozoa</taxon>
        <taxon>Arthropoda</taxon>
        <taxon>Hexapoda</taxon>
        <taxon>Insecta</taxon>
        <taxon>Pterygota</taxon>
        <taxon>Neoptera</taxon>
        <taxon>Endopterygota</taxon>
        <taxon>Coleoptera</taxon>
        <taxon>Polyphaga</taxon>
        <taxon>Cucujiformia</taxon>
        <taxon>Tenebrionidae</taxon>
        <taxon>Pimeliinae</taxon>
        <taxon>Asbolus</taxon>
    </lineage>
</organism>
<proteinExistence type="predicted"/>
<evidence type="ECO:0000259" key="3">
    <source>
        <dbReference type="Pfam" id="PF00188"/>
    </source>
</evidence>
<dbReference type="InterPro" id="IPR014044">
    <property type="entry name" value="CAP_dom"/>
</dbReference>
<dbReference type="Proteomes" id="UP000292052">
    <property type="component" value="Unassembled WGS sequence"/>
</dbReference>
<evidence type="ECO:0000313" key="5">
    <source>
        <dbReference type="Proteomes" id="UP000292052"/>
    </source>
</evidence>
<feature type="domain" description="SCP" evidence="3">
    <location>
        <begin position="12"/>
        <end position="61"/>
    </location>
</feature>
<dbReference type="EMBL" id="QDEB01022446">
    <property type="protein sequence ID" value="RZC40863.1"/>
    <property type="molecule type" value="Genomic_DNA"/>
</dbReference>